<dbReference type="AlphaFoldDB" id="A0A0F9J0R7"/>
<name>A0A0F9J0R7_9ZZZZ</name>
<organism evidence="1">
    <name type="scientific">marine sediment metagenome</name>
    <dbReference type="NCBI Taxonomy" id="412755"/>
    <lineage>
        <taxon>unclassified sequences</taxon>
        <taxon>metagenomes</taxon>
        <taxon>ecological metagenomes</taxon>
    </lineage>
</organism>
<protein>
    <submittedName>
        <fullName evidence="1">Uncharacterized protein</fullName>
    </submittedName>
</protein>
<evidence type="ECO:0000313" key="1">
    <source>
        <dbReference type="EMBL" id="KKM63234.1"/>
    </source>
</evidence>
<comment type="caution">
    <text evidence="1">The sequence shown here is derived from an EMBL/GenBank/DDBJ whole genome shotgun (WGS) entry which is preliminary data.</text>
</comment>
<accession>A0A0F9J0R7</accession>
<proteinExistence type="predicted"/>
<gene>
    <name evidence="1" type="ORF">LCGC14_1513510</name>
</gene>
<reference evidence="1" key="1">
    <citation type="journal article" date="2015" name="Nature">
        <title>Complex archaea that bridge the gap between prokaryotes and eukaryotes.</title>
        <authorList>
            <person name="Spang A."/>
            <person name="Saw J.H."/>
            <person name="Jorgensen S.L."/>
            <person name="Zaremba-Niedzwiedzka K."/>
            <person name="Martijn J."/>
            <person name="Lind A.E."/>
            <person name="van Eijk R."/>
            <person name="Schleper C."/>
            <person name="Guy L."/>
            <person name="Ettema T.J."/>
        </authorList>
    </citation>
    <scope>NUCLEOTIDE SEQUENCE</scope>
</reference>
<dbReference type="EMBL" id="LAZR01011136">
    <property type="protein sequence ID" value="KKM63234.1"/>
    <property type="molecule type" value="Genomic_DNA"/>
</dbReference>
<sequence length="91" mass="11598">MLYIRIAALLLLALLVMGNTACEPTFHTYEYYSSDYPIRHHHYQEPSYFDRHHWWTQEHPPWFWRDFQQCRSWQSHTYCKRKMYLKWRFDH</sequence>